<protein>
    <recommendedName>
        <fullName evidence="5">Spindly</fullName>
    </recommendedName>
</protein>
<keyword evidence="1" id="KW-0175">Coiled coil</keyword>
<feature type="compositionally biased region" description="Polar residues" evidence="2">
    <location>
        <begin position="448"/>
        <end position="465"/>
    </location>
</feature>
<evidence type="ECO:0008006" key="5">
    <source>
        <dbReference type="Google" id="ProtNLM"/>
    </source>
</evidence>
<dbReference type="EnsemblMetazoa" id="ENSAATROPT017901">
    <property type="protein sequence ID" value="ENSAATROPP015848"/>
    <property type="gene ID" value="ENSAATROPG014613"/>
</dbReference>
<feature type="coiled-coil region" evidence="1">
    <location>
        <begin position="141"/>
        <end position="217"/>
    </location>
</feature>
<evidence type="ECO:0000313" key="4">
    <source>
        <dbReference type="Proteomes" id="UP000075880"/>
    </source>
</evidence>
<keyword evidence="4" id="KW-1185">Reference proteome</keyword>
<sequence>MSVFSSSDWLNVSDPDASHHELKRELEDLKLSYDNLRQEAYSTSLELKVITKANAELSSELIAAVNENDALCAKQERLSHQHDTEIRNLQSAIEQLRAENADMKQCIETLSEQLCKSKSEARKETVTIAEPYDSIQHLDEIKKLNAKLMESELKHYELQQAHTALSDEYARLTERCDALQSNYENAKHEQEELQNLLDAAQEQWRTVSDEMQELRNNPDWTQKGNSLFAEVDDQRKKLINIMRSNNKLYYTLKAEHQKCPQRIQCLQNELTHLNSRVKLYEDSVACADKSYVKEIQQQNGHIMHELRKEIDRNNFLQQELANNSEAWVKSLVKYNLEELNALRSRLMQCLLKHRQAEDQHLWRAQELDHVRSEVVRLKLKLCNEHFDALIKCDSPSSGKQDEISCNAKVSPLQECSKPLVNSDPEQNKLQCTLETAICHSTAGGSINSEVPLEKTTSNAAPSNQENSEDIPNVAKSINHESQNITKIEMRTTGKSLVIKRIQLLAKSSADNQ</sequence>
<proteinExistence type="predicted"/>
<evidence type="ECO:0000256" key="2">
    <source>
        <dbReference type="SAM" id="MobiDB-lite"/>
    </source>
</evidence>
<organism evidence="3 4">
    <name type="scientific">Anopheles atroparvus</name>
    <name type="common">European mosquito</name>
    <dbReference type="NCBI Taxonomy" id="41427"/>
    <lineage>
        <taxon>Eukaryota</taxon>
        <taxon>Metazoa</taxon>
        <taxon>Ecdysozoa</taxon>
        <taxon>Arthropoda</taxon>
        <taxon>Hexapoda</taxon>
        <taxon>Insecta</taxon>
        <taxon>Pterygota</taxon>
        <taxon>Neoptera</taxon>
        <taxon>Endopterygota</taxon>
        <taxon>Diptera</taxon>
        <taxon>Nematocera</taxon>
        <taxon>Culicoidea</taxon>
        <taxon>Culicidae</taxon>
        <taxon>Anophelinae</taxon>
        <taxon>Anopheles</taxon>
    </lineage>
</organism>
<dbReference type="Proteomes" id="UP000075880">
    <property type="component" value="Unassembled WGS sequence"/>
</dbReference>
<accession>A0AAG5DYT7</accession>
<feature type="coiled-coil region" evidence="1">
    <location>
        <begin position="79"/>
        <end position="113"/>
    </location>
</feature>
<dbReference type="AlphaFoldDB" id="A0AAG5DYT7"/>
<reference evidence="3" key="1">
    <citation type="submission" date="2024-04" db="UniProtKB">
        <authorList>
            <consortium name="EnsemblMetazoa"/>
        </authorList>
    </citation>
    <scope>IDENTIFICATION</scope>
    <source>
        <strain evidence="3">EBRO</strain>
    </source>
</reference>
<name>A0AAG5DYT7_ANOAO</name>
<evidence type="ECO:0000313" key="3">
    <source>
        <dbReference type="EnsemblMetazoa" id="ENSAATROPP015848"/>
    </source>
</evidence>
<feature type="region of interest" description="Disordered" evidence="2">
    <location>
        <begin position="448"/>
        <end position="472"/>
    </location>
</feature>
<evidence type="ECO:0000256" key="1">
    <source>
        <dbReference type="SAM" id="Coils"/>
    </source>
</evidence>